<dbReference type="Pfam" id="PF00772">
    <property type="entry name" value="DnaB"/>
    <property type="match status" value="1"/>
</dbReference>
<keyword evidence="5 12" id="KW-0378">Hydrolase</keyword>
<dbReference type="InterPro" id="IPR007694">
    <property type="entry name" value="DNA_helicase_DnaB-like_C"/>
</dbReference>
<evidence type="ECO:0000256" key="2">
    <source>
        <dbReference type="ARBA" id="ARBA00022515"/>
    </source>
</evidence>
<evidence type="ECO:0000256" key="8">
    <source>
        <dbReference type="ARBA" id="ARBA00023125"/>
    </source>
</evidence>
<dbReference type="InterPro" id="IPR016136">
    <property type="entry name" value="DNA_helicase_N/primase_C"/>
</dbReference>
<dbReference type="RefSeq" id="WP_344807638.1">
    <property type="nucleotide sequence ID" value="NZ_BAABBO010000012.1"/>
</dbReference>
<dbReference type="NCBIfam" id="NF004384">
    <property type="entry name" value="PRK05748.1"/>
    <property type="match status" value="1"/>
</dbReference>
<comment type="catalytic activity">
    <reaction evidence="10 12">
        <text>ATP + H2O = ADP + phosphate + H(+)</text>
        <dbReference type="Rhea" id="RHEA:13065"/>
        <dbReference type="ChEBI" id="CHEBI:15377"/>
        <dbReference type="ChEBI" id="CHEBI:15378"/>
        <dbReference type="ChEBI" id="CHEBI:30616"/>
        <dbReference type="ChEBI" id="CHEBI:43474"/>
        <dbReference type="ChEBI" id="CHEBI:456216"/>
        <dbReference type="EC" id="5.6.2.3"/>
    </reaction>
</comment>
<dbReference type="SUPFAM" id="SSF48024">
    <property type="entry name" value="N-terminal domain of DnaB helicase"/>
    <property type="match status" value="1"/>
</dbReference>
<dbReference type="EC" id="5.6.2.3" evidence="11 12"/>
<dbReference type="InterPro" id="IPR027417">
    <property type="entry name" value="P-loop_NTPase"/>
</dbReference>
<evidence type="ECO:0000256" key="3">
    <source>
        <dbReference type="ARBA" id="ARBA00022705"/>
    </source>
</evidence>
<dbReference type="InterPro" id="IPR007693">
    <property type="entry name" value="DNA_helicase_DnaB-like_N"/>
</dbReference>
<dbReference type="EMBL" id="BAABBO010000012">
    <property type="protein sequence ID" value="GAA3969559.1"/>
    <property type="molecule type" value="Genomic_DNA"/>
</dbReference>
<dbReference type="InterPro" id="IPR036185">
    <property type="entry name" value="DNA_heli_DnaB-like_N_sf"/>
</dbReference>
<dbReference type="Gene3D" id="3.40.50.300">
    <property type="entry name" value="P-loop containing nucleotide triphosphate hydrolases"/>
    <property type="match status" value="1"/>
</dbReference>
<comment type="similarity">
    <text evidence="1 12">Belongs to the helicase family. DnaB subfamily.</text>
</comment>
<comment type="function">
    <text evidence="12">The main replicative DNA helicase, it participates in initiation and elongation during chromosome replication. Travels ahead of the DNA replisome, separating dsDNA into templates for DNA synthesis. A processive ATP-dependent 5'-3' DNA helicase it has DNA-dependent ATPase activity.</text>
</comment>
<dbReference type="Proteomes" id="UP001501337">
    <property type="component" value="Unassembled WGS sequence"/>
</dbReference>
<evidence type="ECO:0000256" key="4">
    <source>
        <dbReference type="ARBA" id="ARBA00022741"/>
    </source>
</evidence>
<keyword evidence="3 12" id="KW-0235">DNA replication</keyword>
<dbReference type="SMART" id="SM00382">
    <property type="entry name" value="AAA"/>
    <property type="match status" value="1"/>
</dbReference>
<dbReference type="PANTHER" id="PTHR30153:SF2">
    <property type="entry name" value="REPLICATIVE DNA HELICASE"/>
    <property type="match status" value="1"/>
</dbReference>
<gene>
    <name evidence="14" type="primary">dnaB</name>
    <name evidence="14" type="ORF">GCM10022278_29130</name>
</gene>
<feature type="domain" description="SF4 helicase" evidence="13">
    <location>
        <begin position="214"/>
        <end position="481"/>
    </location>
</feature>
<dbReference type="GO" id="GO:0004386">
    <property type="term" value="F:helicase activity"/>
    <property type="evidence" value="ECO:0007669"/>
    <property type="project" value="UniProtKB-KW"/>
</dbReference>
<keyword evidence="9" id="KW-0413">Isomerase</keyword>
<evidence type="ECO:0000313" key="15">
    <source>
        <dbReference type="Proteomes" id="UP001501337"/>
    </source>
</evidence>
<evidence type="ECO:0000259" key="13">
    <source>
        <dbReference type="PROSITE" id="PS51199"/>
    </source>
</evidence>
<dbReference type="Pfam" id="PF03796">
    <property type="entry name" value="DnaB_C"/>
    <property type="match status" value="1"/>
</dbReference>
<dbReference type="InterPro" id="IPR007692">
    <property type="entry name" value="DNA_helicase_DnaB"/>
</dbReference>
<dbReference type="Gene3D" id="1.10.860.10">
    <property type="entry name" value="DNAb Helicase, Chain A"/>
    <property type="match status" value="1"/>
</dbReference>
<evidence type="ECO:0000256" key="6">
    <source>
        <dbReference type="ARBA" id="ARBA00022806"/>
    </source>
</evidence>
<sequence>MTEPKSSQLPSSQAEDKLRALAAGNNLRNGDAVLENLRKPPFSLEAERAVIGGLMLDNAGWEKMAGLLNDSDFYRAEHRAIFRAINALADLNEPFDPVTLSERIDAARGQDHDDSAGSLAYLSELVRNTPSAANIRAYATIVRERAVLRNLIGVSTDIAEMAYQPEGRASDEILDEAERRIFQIAEDRPNQTGPVGIKPVIARTLKKIEALVEADNAITGITTGFDNLDKRTAGMQNSDLIIIAGRPSMGKTTFAMNLVENALMSSDLPMVVFSMEMPADALVMRMLSSLGSIDQSRIRTGQLDSDDWPRVTSAINMLRDKPLYIDDTPALSPTEVRARARRIAREHNGKMGLIMVDYLQLMRVAGATEGRTAEISEISRGLKALAKELDCPVIALSQLNRSLEQRPNKRPVNSDLRESGAIEQDADLIIFIYRDEVYNEESPDKGTAEIIIGKQRNGPIGTVRLAFIGRYTKFENLAPGYDTSYDEE</sequence>
<dbReference type="SUPFAM" id="SSF52540">
    <property type="entry name" value="P-loop containing nucleoside triphosphate hydrolases"/>
    <property type="match status" value="1"/>
</dbReference>
<evidence type="ECO:0000313" key="14">
    <source>
        <dbReference type="EMBL" id="GAA3969559.1"/>
    </source>
</evidence>
<evidence type="ECO:0000256" key="9">
    <source>
        <dbReference type="ARBA" id="ARBA00023235"/>
    </source>
</evidence>
<keyword evidence="2 12" id="KW-0639">Primosome</keyword>
<reference evidence="15" key="1">
    <citation type="journal article" date="2019" name="Int. J. Syst. Evol. Microbiol.">
        <title>The Global Catalogue of Microorganisms (GCM) 10K type strain sequencing project: providing services to taxonomists for standard genome sequencing and annotation.</title>
        <authorList>
            <consortium name="The Broad Institute Genomics Platform"/>
            <consortium name="The Broad Institute Genome Sequencing Center for Infectious Disease"/>
            <person name="Wu L."/>
            <person name="Ma J."/>
        </authorList>
    </citation>
    <scope>NUCLEOTIDE SEQUENCE [LARGE SCALE GENOMIC DNA]</scope>
    <source>
        <strain evidence="15">JCM 17555</strain>
    </source>
</reference>
<keyword evidence="4 12" id="KW-0547">Nucleotide-binding</keyword>
<dbReference type="InterPro" id="IPR003593">
    <property type="entry name" value="AAA+_ATPase"/>
</dbReference>
<proteinExistence type="inferred from homology"/>
<evidence type="ECO:0000256" key="12">
    <source>
        <dbReference type="RuleBase" id="RU362085"/>
    </source>
</evidence>
<protein>
    <recommendedName>
        <fullName evidence="11 12">Replicative DNA helicase</fullName>
        <ecNumber evidence="11 12">5.6.2.3</ecNumber>
    </recommendedName>
</protein>
<dbReference type="CDD" id="cd00984">
    <property type="entry name" value="DnaB_C"/>
    <property type="match status" value="1"/>
</dbReference>
<evidence type="ECO:0000256" key="1">
    <source>
        <dbReference type="ARBA" id="ARBA00008428"/>
    </source>
</evidence>
<keyword evidence="7 12" id="KW-0067">ATP-binding</keyword>
<keyword evidence="15" id="KW-1185">Reference proteome</keyword>
<dbReference type="NCBIfam" id="TIGR00665">
    <property type="entry name" value="DnaB"/>
    <property type="match status" value="1"/>
</dbReference>
<evidence type="ECO:0000256" key="7">
    <source>
        <dbReference type="ARBA" id="ARBA00022840"/>
    </source>
</evidence>
<dbReference type="PANTHER" id="PTHR30153">
    <property type="entry name" value="REPLICATIVE DNA HELICASE DNAB"/>
    <property type="match status" value="1"/>
</dbReference>
<keyword evidence="8 12" id="KW-0238">DNA-binding</keyword>
<comment type="caution">
    <text evidence="14">The sequence shown here is derived from an EMBL/GenBank/DDBJ whole genome shotgun (WGS) entry which is preliminary data.</text>
</comment>
<evidence type="ECO:0000256" key="5">
    <source>
        <dbReference type="ARBA" id="ARBA00022801"/>
    </source>
</evidence>
<evidence type="ECO:0000256" key="11">
    <source>
        <dbReference type="NCBIfam" id="TIGR00665"/>
    </source>
</evidence>
<name>A0ABP7PQE5_9GAMM</name>
<dbReference type="PROSITE" id="PS51199">
    <property type="entry name" value="SF4_HELICASE"/>
    <property type="match status" value="1"/>
</dbReference>
<organism evidence="14 15">
    <name type="scientific">Allohahella marinimesophila</name>
    <dbReference type="NCBI Taxonomy" id="1054972"/>
    <lineage>
        <taxon>Bacteria</taxon>
        <taxon>Pseudomonadati</taxon>
        <taxon>Pseudomonadota</taxon>
        <taxon>Gammaproteobacteria</taxon>
        <taxon>Oceanospirillales</taxon>
        <taxon>Hahellaceae</taxon>
        <taxon>Allohahella</taxon>
    </lineage>
</organism>
<evidence type="ECO:0000256" key="10">
    <source>
        <dbReference type="ARBA" id="ARBA00048954"/>
    </source>
</evidence>
<keyword evidence="6 12" id="KW-0347">Helicase</keyword>
<accession>A0ABP7PQE5</accession>